<organism evidence="2 3">
    <name type="scientific">Uncinocarpus reesii (strain UAMH 1704)</name>
    <dbReference type="NCBI Taxonomy" id="336963"/>
    <lineage>
        <taxon>Eukaryota</taxon>
        <taxon>Fungi</taxon>
        <taxon>Dikarya</taxon>
        <taxon>Ascomycota</taxon>
        <taxon>Pezizomycotina</taxon>
        <taxon>Eurotiomycetes</taxon>
        <taxon>Eurotiomycetidae</taxon>
        <taxon>Onygenales</taxon>
        <taxon>Onygenaceae</taxon>
        <taxon>Uncinocarpus</taxon>
    </lineage>
</organism>
<dbReference type="AlphaFoldDB" id="C4JDJ9"/>
<dbReference type="Proteomes" id="UP000002058">
    <property type="component" value="Unassembled WGS sequence"/>
</dbReference>
<dbReference type="VEuPathDB" id="FungiDB:UREG_00759"/>
<dbReference type="InParanoid" id="C4JDJ9"/>
<accession>C4JDJ9</accession>
<gene>
    <name evidence="2" type="ORF">UREG_00759</name>
</gene>
<keyword evidence="3" id="KW-1185">Reference proteome</keyword>
<name>C4JDJ9_UNCRE</name>
<sequence>MPHGAHSKQAIGLFACLTRLSNTHRLINPYAFRPAPRFYAYTRSMRMPLSTAKARPSADNKRRHSLPRERRATTNTSSAKIRELLSQQRHDKWGFLIYRCTYDDDTAWATFLSLLEERAHDNLKREGDLDLKEKLVWTVIEDKEKLDGASVDKVGDMFLNWIESEEAKNEQQIGPDELGRPVAAILGTTPRYLCCVHVDAESLHSVVNEAPRSPDPDLWHVGYVNMIYAPSRVRTEGIGGHEELEHDDHEGWTKLSADLSIPHAYACLQSMDGWYNIWIRPPLVSALSSRQ</sequence>
<proteinExistence type="predicted"/>
<dbReference type="STRING" id="336963.C4JDJ9"/>
<feature type="compositionally biased region" description="Basic and acidic residues" evidence="1">
    <location>
        <begin position="56"/>
        <end position="72"/>
    </location>
</feature>
<feature type="region of interest" description="Disordered" evidence="1">
    <location>
        <begin position="50"/>
        <end position="77"/>
    </location>
</feature>
<evidence type="ECO:0000313" key="3">
    <source>
        <dbReference type="Proteomes" id="UP000002058"/>
    </source>
</evidence>
<dbReference type="eggNOG" id="ENOG502SSF1">
    <property type="taxonomic scope" value="Eukaryota"/>
</dbReference>
<dbReference type="HOGENOM" id="CLU_072615_0_0_1"/>
<dbReference type="OrthoDB" id="4191586at2759"/>
<dbReference type="EMBL" id="CH476615">
    <property type="protein sequence ID" value="EEP75912.1"/>
    <property type="molecule type" value="Genomic_DNA"/>
</dbReference>
<protein>
    <submittedName>
        <fullName evidence="2">Uncharacterized protein</fullName>
    </submittedName>
</protein>
<dbReference type="KEGG" id="ure:UREG_00759"/>
<evidence type="ECO:0000313" key="2">
    <source>
        <dbReference type="EMBL" id="EEP75912.1"/>
    </source>
</evidence>
<evidence type="ECO:0000256" key="1">
    <source>
        <dbReference type="SAM" id="MobiDB-lite"/>
    </source>
</evidence>
<dbReference type="OMA" id="EWARVAC"/>
<dbReference type="GeneID" id="8443705"/>
<dbReference type="RefSeq" id="XP_002541245.1">
    <property type="nucleotide sequence ID" value="XM_002541199.1"/>
</dbReference>
<reference evidence="3" key="1">
    <citation type="journal article" date="2009" name="Genome Res.">
        <title>Comparative genomic analyses of the human fungal pathogens Coccidioides and their relatives.</title>
        <authorList>
            <person name="Sharpton T.J."/>
            <person name="Stajich J.E."/>
            <person name="Rounsley S.D."/>
            <person name="Gardner M.J."/>
            <person name="Wortman J.R."/>
            <person name="Jordar V.S."/>
            <person name="Maiti R."/>
            <person name="Kodira C.D."/>
            <person name="Neafsey D.E."/>
            <person name="Zeng Q."/>
            <person name="Hung C.-Y."/>
            <person name="McMahan C."/>
            <person name="Muszewska A."/>
            <person name="Grynberg M."/>
            <person name="Mandel M.A."/>
            <person name="Kellner E.M."/>
            <person name="Barker B.M."/>
            <person name="Galgiani J.N."/>
            <person name="Orbach M.J."/>
            <person name="Kirkland T.N."/>
            <person name="Cole G.T."/>
            <person name="Henn M.R."/>
            <person name="Birren B.W."/>
            <person name="Taylor J.W."/>
        </authorList>
    </citation>
    <scope>NUCLEOTIDE SEQUENCE [LARGE SCALE GENOMIC DNA]</scope>
    <source>
        <strain evidence="3">UAMH 1704</strain>
    </source>
</reference>